<dbReference type="InterPro" id="IPR050298">
    <property type="entry name" value="Gram-neg_bact_OMP"/>
</dbReference>
<comment type="caution">
    <text evidence="13">The sequence shown here is derived from an EMBL/GenBank/DDBJ whole genome shotgun (WGS) entry which is preliminary data.</text>
</comment>
<evidence type="ECO:0000313" key="14">
    <source>
        <dbReference type="Proteomes" id="UP000887104"/>
    </source>
</evidence>
<keyword evidence="4" id="KW-1134">Transmembrane beta strand</keyword>
<dbReference type="SUPFAM" id="SSF56935">
    <property type="entry name" value="Porins"/>
    <property type="match status" value="1"/>
</dbReference>
<evidence type="ECO:0000256" key="5">
    <source>
        <dbReference type="ARBA" id="ARBA00022692"/>
    </source>
</evidence>
<dbReference type="CDD" id="cd00342">
    <property type="entry name" value="gram_neg_porins"/>
    <property type="match status" value="1"/>
</dbReference>
<proteinExistence type="predicted"/>
<sequence>MKKTVLSATIVSALATTSFTALADGPSFYGRADLAITNSDMGIATQNQKSGTIIENNFSWLGVKGTEAINSDLEVVYQMEFGVSNFDNSGNTFAARNTFLGLKSATAGTILVGRNDTVFKASEGGFDIFGNTNSDIDLLAAGQSRSADGFSYYSPKIADLVTLNATYLMDDNYDQVNAAGEDVYTDNMYALSATLGDKGLKAQNYYVSAAYNDGIDNVKAYRGVAQVKLGQVILGGFYQNSEHVDNKYSNLEGDTYFVNAAYVMGNLKLKAMYGSDDSGLGKYVSRYVGDTNGATLETVSDVDLQQFSLGADYRLSKNTLVYGHYTKYDGDIKLSGTSHDMSDDIFTLGMRFDF</sequence>
<dbReference type="Proteomes" id="UP000887104">
    <property type="component" value="Unassembled WGS sequence"/>
</dbReference>
<dbReference type="RefSeq" id="WP_220782697.1">
    <property type="nucleotide sequence ID" value="NZ_BPEY01000089.1"/>
</dbReference>
<feature type="signal peptide" evidence="11">
    <location>
        <begin position="1"/>
        <end position="23"/>
    </location>
</feature>
<dbReference type="Pfam" id="PF13609">
    <property type="entry name" value="Porin_4"/>
    <property type="match status" value="1"/>
</dbReference>
<keyword evidence="8" id="KW-0626">Porin</keyword>
<evidence type="ECO:0000259" key="12">
    <source>
        <dbReference type="Pfam" id="PF13609"/>
    </source>
</evidence>
<dbReference type="InterPro" id="IPR023614">
    <property type="entry name" value="Porin_dom_sf"/>
</dbReference>
<evidence type="ECO:0000256" key="3">
    <source>
        <dbReference type="ARBA" id="ARBA00022448"/>
    </source>
</evidence>
<evidence type="ECO:0000256" key="4">
    <source>
        <dbReference type="ARBA" id="ARBA00022452"/>
    </source>
</evidence>
<protein>
    <submittedName>
        <fullName evidence="13">Porin</fullName>
    </submittedName>
</protein>
<gene>
    <name evidence="13" type="primary">omp35_1</name>
    <name evidence="13" type="ORF">TUM4438_37010</name>
</gene>
<feature type="domain" description="Porin" evidence="12">
    <location>
        <begin position="12"/>
        <end position="331"/>
    </location>
</feature>
<evidence type="ECO:0000256" key="10">
    <source>
        <dbReference type="ARBA" id="ARBA00023237"/>
    </source>
</evidence>
<dbReference type="PANTHER" id="PTHR34501">
    <property type="entry name" value="PROTEIN YDDL-RELATED"/>
    <property type="match status" value="1"/>
</dbReference>
<dbReference type="InterPro" id="IPR033900">
    <property type="entry name" value="Gram_neg_porin_domain"/>
</dbReference>
<organism evidence="13 14">
    <name type="scientific">Shewanella sairae</name>
    <dbReference type="NCBI Taxonomy" id="190310"/>
    <lineage>
        <taxon>Bacteria</taxon>
        <taxon>Pseudomonadati</taxon>
        <taxon>Pseudomonadota</taxon>
        <taxon>Gammaproteobacteria</taxon>
        <taxon>Alteromonadales</taxon>
        <taxon>Shewanellaceae</taxon>
        <taxon>Shewanella</taxon>
    </lineage>
</organism>
<feature type="chain" id="PRO_5046188953" evidence="11">
    <location>
        <begin position="24"/>
        <end position="354"/>
    </location>
</feature>
<evidence type="ECO:0000256" key="7">
    <source>
        <dbReference type="ARBA" id="ARBA00023065"/>
    </source>
</evidence>
<evidence type="ECO:0000313" key="13">
    <source>
        <dbReference type="EMBL" id="GIU50562.1"/>
    </source>
</evidence>
<comment type="subunit">
    <text evidence="2">Homotrimer.</text>
</comment>
<keyword evidence="3" id="KW-0813">Transport</keyword>
<evidence type="ECO:0000256" key="8">
    <source>
        <dbReference type="ARBA" id="ARBA00023114"/>
    </source>
</evidence>
<evidence type="ECO:0000256" key="9">
    <source>
        <dbReference type="ARBA" id="ARBA00023136"/>
    </source>
</evidence>
<accession>A0ABQ4PPE0</accession>
<dbReference type="EMBL" id="BPEY01000089">
    <property type="protein sequence ID" value="GIU50562.1"/>
    <property type="molecule type" value="Genomic_DNA"/>
</dbReference>
<dbReference type="Gene3D" id="2.40.160.10">
    <property type="entry name" value="Porin"/>
    <property type="match status" value="1"/>
</dbReference>
<keyword evidence="9" id="KW-0472">Membrane</keyword>
<evidence type="ECO:0000256" key="6">
    <source>
        <dbReference type="ARBA" id="ARBA00022729"/>
    </source>
</evidence>
<keyword evidence="6 11" id="KW-0732">Signal</keyword>
<reference evidence="13" key="1">
    <citation type="submission" date="2021-05" db="EMBL/GenBank/DDBJ databases">
        <title>Molecular characterization for Shewanella algae harboring chromosomal blaOXA-55-like strains isolated from clinical and environment sample.</title>
        <authorList>
            <person name="Ohama Y."/>
            <person name="Aoki K."/>
            <person name="Harada S."/>
            <person name="Moriya K."/>
            <person name="Ishii Y."/>
            <person name="Tateda K."/>
        </authorList>
    </citation>
    <scope>NUCLEOTIDE SEQUENCE</scope>
    <source>
        <strain evidence="13">JCM 11563</strain>
    </source>
</reference>
<keyword evidence="14" id="KW-1185">Reference proteome</keyword>
<keyword evidence="7" id="KW-0406">Ion transport</keyword>
<evidence type="ECO:0000256" key="1">
    <source>
        <dbReference type="ARBA" id="ARBA00004571"/>
    </source>
</evidence>
<dbReference type="PANTHER" id="PTHR34501:SF9">
    <property type="entry name" value="MAJOR OUTER MEMBRANE PROTEIN P.IA"/>
    <property type="match status" value="1"/>
</dbReference>
<evidence type="ECO:0000256" key="2">
    <source>
        <dbReference type="ARBA" id="ARBA00011233"/>
    </source>
</evidence>
<keyword evidence="10" id="KW-0998">Cell outer membrane</keyword>
<evidence type="ECO:0000256" key="11">
    <source>
        <dbReference type="SAM" id="SignalP"/>
    </source>
</evidence>
<comment type="subcellular location">
    <subcellularLocation>
        <location evidence="1">Cell outer membrane</location>
        <topology evidence="1">Multi-pass membrane protein</topology>
    </subcellularLocation>
</comment>
<keyword evidence="5" id="KW-0812">Transmembrane</keyword>
<name>A0ABQ4PPE0_9GAMM</name>